<name>A0AA39QYE8_9LECA</name>
<keyword evidence="4" id="KW-1185">Reference proteome</keyword>
<dbReference type="Pfam" id="PF00443">
    <property type="entry name" value="UCH"/>
    <property type="match status" value="1"/>
</dbReference>
<dbReference type="FunFam" id="3.90.70.10:FF:000136">
    <property type="entry name" value="Ubiquitin C-terminal hydrolase, putative"/>
    <property type="match status" value="1"/>
</dbReference>
<dbReference type="PANTHER" id="PTHR24006">
    <property type="entry name" value="UBIQUITIN CARBOXYL-TERMINAL HYDROLASE"/>
    <property type="match status" value="1"/>
</dbReference>
<dbReference type="Proteomes" id="UP001166286">
    <property type="component" value="Unassembled WGS sequence"/>
</dbReference>
<dbReference type="InterPro" id="IPR038765">
    <property type="entry name" value="Papain-like_cys_pep_sf"/>
</dbReference>
<dbReference type="GO" id="GO:0016579">
    <property type="term" value="P:protein deubiquitination"/>
    <property type="evidence" value="ECO:0007669"/>
    <property type="project" value="InterPro"/>
</dbReference>
<proteinExistence type="predicted"/>
<dbReference type="Gene3D" id="3.90.70.10">
    <property type="entry name" value="Cysteine proteinases"/>
    <property type="match status" value="1"/>
</dbReference>
<feature type="region of interest" description="Disordered" evidence="1">
    <location>
        <begin position="2534"/>
        <end position="2562"/>
    </location>
</feature>
<dbReference type="SUPFAM" id="SSF54001">
    <property type="entry name" value="Cysteine proteinases"/>
    <property type="match status" value="1"/>
</dbReference>
<comment type="caution">
    <text evidence="3">The sequence shown here is derived from an EMBL/GenBank/DDBJ whole genome shotgun (WGS) entry which is preliminary data.</text>
</comment>
<feature type="compositionally biased region" description="Basic and acidic residues" evidence="1">
    <location>
        <begin position="15"/>
        <end position="28"/>
    </location>
</feature>
<feature type="domain" description="USP" evidence="2">
    <location>
        <begin position="1636"/>
        <end position="1962"/>
    </location>
</feature>
<dbReference type="GO" id="GO:0004843">
    <property type="term" value="F:cysteine-type deubiquitinase activity"/>
    <property type="evidence" value="ECO:0007669"/>
    <property type="project" value="InterPro"/>
</dbReference>
<dbReference type="GO" id="GO:0005829">
    <property type="term" value="C:cytosol"/>
    <property type="evidence" value="ECO:0007669"/>
    <property type="project" value="TreeGrafter"/>
</dbReference>
<reference evidence="3" key="1">
    <citation type="submission" date="2023-03" db="EMBL/GenBank/DDBJ databases">
        <title>Complete genome of Cladonia borealis.</title>
        <authorList>
            <person name="Park H."/>
        </authorList>
    </citation>
    <scope>NUCLEOTIDE SEQUENCE</scope>
    <source>
        <strain evidence="3">ANT050790</strain>
    </source>
</reference>
<feature type="compositionally biased region" description="Polar residues" evidence="1">
    <location>
        <begin position="111"/>
        <end position="125"/>
    </location>
</feature>
<dbReference type="PROSITE" id="PS50235">
    <property type="entry name" value="USP_3"/>
    <property type="match status" value="1"/>
</dbReference>
<sequence length="2562" mass="289242">MDSALTRPPLTPPRAKSEGPTRPHRDSMEDADSSATRKRPRLDSGDRTYRSMSVDRLGDASTDSAAGKAPSTPLPNDQAALLPPGEAGPVPPMTLTPSKVTINVREPAHAPQSSAPIPSKTTSTLRGGGGGKDMAAGDQGIGDKMDASSPNVISVGSSPPQSPEIEVAEVEDMNDDSGRTRWQPLARATTSLEARHAQRTILNDFPFRQNKKALRKTLTLIALTIEKNDLEDGNVLQQTAEWIEIYLAHTERYSSHWWEMYLEEREFWDEFPSLLDALYRRKLGVGSYFPTLEVSSEEDPLQAFLTAFASLTMRMAEIDIQTLDRHYDASPVPDLVSDHYIGALASVMDYRLIFWKSYVDNPKQDISVVMATIIARLKPRSSNGVARLKHLSRQILDRCPHSPGLIHKVFASINLVSRIMEHYRLLQTSDTEENHTLLSPVHDTSSQAYEMFLIIDDYFQIFISKQIPALSIEVSQQLVWRLSLLLRQIAISDERLTQKIIGERLAMQNVGEHGVVLVEMAWKFETLKRCILEGRMEIRVHGVDTMDRDLVFVYNSYVKDSQQFKDNADHPVAQYLSDFLLANKLVEYFVGVESHPQLISRCANIIGFLVVTRRYTEAETDVIWRAITISQDSRFVEALLNMLIGIFSISKYPTLLYLTEKVNELPIQNFDGPMIGFTRSLLDFLTNKFKEFLNDGNIDPVLQEKFKETLSCRKMDMPPFHLCIRLIRQSASEKSLEPHKKREIHNFATIELGKRLLVFGPSDTNRRVIYDECLQDISSQTDSATGSISAIHALLSQNYEGEMALLPKDLDLPSLLVGEFAHMIEVERSSPFSPQMLEERLNIRLILLQEIITHVPARITAKTGTKLWNFAVGSEALNDPARESGWMCFIRATRCHGNNRISCTSRNTFIDQCIGDHLPRLEPRFYTNGCLQFVQDVLTYHSRMAALRLEPDVKQESTAEGLLWQLSLTAPRNTIEHRAIGLLVNFYLDSPDVQRRTRAATEAIHVEVVERCIRQLTSAASKLKAFSDGTSSGEDEPMVIVASEGEVQAQRLSFSRSLMILTEFIRGVRARPRYSPQPQIQRQLPREPSEARGEKIQIRYQAANSDMRTVEVGDLETIQGFARRLSLLTGFTKFNLIAGGQRLDLTSNAEKTLQDLKLDQKGLLLIQRVADADTAPDLAPASGLRPAEKEILCHFSELYDLLTMEDNLGREVFEFLKAFPPHSSVTTLVCSKGTSLEIIFPPTAPFKIRYSAYALKTSLEYQSKMGSTTPELIRHGIRSLSAALCSLNLNINSQGADLDISIAKDMVECLEAFLKEPISNDGIDRLFANPLALIDRLDSLIRNSQAILDNEDAGSLLSSCFSVLLQVSLLSEVMWTHFKDQVKCSLLLQRCLLDEPRSKIRGQIAESIGRVRGVSKTSHTVPARELVPYLWENLVIIIPFCLELADRSEDYSSEEFFNVLRGIGESMDRVSCELLDLPTYVQTWNAILLQHVHYEFVGRETKDWIVIGLSGLLKWCFDKANDLGKPIQMSDDFLENLFKAHLFPNLPDSDDALTTEIRIPNLYTGTRQGLYEILLTVSKDVANYQKLLILVSNLLCQGEDFQAWSWGIAQPSEGYDFEPNFNFERNKYLRSELGYPGLRNLSNTCYMNSLFTQLFMNVRFRSFILGTNVADGNSSQRLLHETQVLFGFMQETTLKAVDSQGIVDSLITYDNTLIDVSVQMDVDEFYNLLFDRWEGQILSMADKKKFRAFYGGQIVQQIKSKECDHISERLEPFSAIQCDIQGKMTLSDSLNAYVTGEVMEGDNKYSCTSCGCYVDAVKRACLKNIPDNLIFHLKRFDYDVMTGMRSKINDLFEFPEQIDMAPYHVNHLKEPSQPSKPDIFELVGVLVHSGNAESGHYYSYIKERPPTYMYSKQWVEFNDTDVTKFNPANIADQCFGGYSEHSPYTPRYLKQWNAYMLFYERMEPQTSDLDLQISTPRDVPAKCEIPAEIERLVALNNAKWLRNYCLFDPAHAAFARQLLEQLRIVNKGACSPGHDTEKSAIWQSLDYLQLVLARAKDSTGFGLMLTSLTNVIGACSRCCKLALEWVLEHESALRNVLLRCCVPKVRKDFTNMITMALQYLRKSDPEGYGFSMGDDLDIHNLRAELHQGIFTAIATQLRDLYIHVLPQSRAWDDYFGLLADLANFGMHETYVLLNYGFLQYCLEILAFDHPTVARLRNDHAHLAHYNRLVEKGRKFSLVKLTDLMANLLSKIDVRGTPVRNIYDRPMLATGIRLTVPEDRYLTLSKDSSGSKSLTFLQKILDAGPPPLPATKRIVQSMVLAEPQVRALSAIQQTILNGVNVEPANMAAPYLQAALAFCECTPTEESAEEVIKHIAREVDTIGSSGGREHLEFFTKARRLRSLRPTVSEGFFNQCVLKTVPQWAPALLMYWDETIRDATVDILKQLVFGHDVTTMDDEEYAEMMIDAGKRLQVACLTRCNSSIREGKAIDAKCIQQVTAVIKHCLDTYCSEDDREEITRAETTLGSLEALTVSDPDDAVSDTWANNSDEMVSDSDSDYNLVTSP</sequence>
<dbReference type="InterPro" id="IPR028889">
    <property type="entry name" value="USP"/>
</dbReference>
<protein>
    <recommendedName>
        <fullName evidence="2">USP domain-containing protein</fullName>
    </recommendedName>
</protein>
<dbReference type="EMBL" id="JAFEKC020000013">
    <property type="protein sequence ID" value="KAK0511458.1"/>
    <property type="molecule type" value="Genomic_DNA"/>
</dbReference>
<dbReference type="PROSITE" id="PS00973">
    <property type="entry name" value="USP_2"/>
    <property type="match status" value="1"/>
</dbReference>
<dbReference type="PANTHER" id="PTHR24006:SF827">
    <property type="entry name" value="UBIQUITIN CARBOXYL-TERMINAL HYDROLASE 34"/>
    <property type="match status" value="1"/>
</dbReference>
<feature type="region of interest" description="Disordered" evidence="1">
    <location>
        <begin position="1"/>
        <end position="134"/>
    </location>
</feature>
<dbReference type="InterPro" id="IPR018200">
    <property type="entry name" value="USP_CS"/>
</dbReference>
<evidence type="ECO:0000256" key="1">
    <source>
        <dbReference type="SAM" id="MobiDB-lite"/>
    </source>
</evidence>
<evidence type="ECO:0000313" key="3">
    <source>
        <dbReference type="EMBL" id="KAK0511458.1"/>
    </source>
</evidence>
<gene>
    <name evidence="3" type="ORF">JMJ35_006031</name>
</gene>
<evidence type="ECO:0000259" key="2">
    <source>
        <dbReference type="PROSITE" id="PS50235"/>
    </source>
</evidence>
<dbReference type="GO" id="GO:0005634">
    <property type="term" value="C:nucleus"/>
    <property type="evidence" value="ECO:0007669"/>
    <property type="project" value="TreeGrafter"/>
</dbReference>
<dbReference type="Pfam" id="PF12030">
    <property type="entry name" value="DUF3517"/>
    <property type="match status" value="1"/>
</dbReference>
<evidence type="ECO:0000313" key="4">
    <source>
        <dbReference type="Proteomes" id="UP001166286"/>
    </source>
</evidence>
<accession>A0AA39QYE8</accession>
<dbReference type="InterPro" id="IPR001394">
    <property type="entry name" value="Peptidase_C19_UCH"/>
</dbReference>
<dbReference type="CDD" id="cd02659">
    <property type="entry name" value="peptidase_C19C"/>
    <property type="match status" value="1"/>
</dbReference>
<dbReference type="InterPro" id="IPR050164">
    <property type="entry name" value="Peptidase_C19"/>
</dbReference>
<organism evidence="3 4">
    <name type="scientific">Cladonia borealis</name>
    <dbReference type="NCBI Taxonomy" id="184061"/>
    <lineage>
        <taxon>Eukaryota</taxon>
        <taxon>Fungi</taxon>
        <taxon>Dikarya</taxon>
        <taxon>Ascomycota</taxon>
        <taxon>Pezizomycotina</taxon>
        <taxon>Lecanoromycetes</taxon>
        <taxon>OSLEUM clade</taxon>
        <taxon>Lecanoromycetidae</taxon>
        <taxon>Lecanorales</taxon>
        <taxon>Lecanorineae</taxon>
        <taxon>Cladoniaceae</taxon>
        <taxon>Cladonia</taxon>
    </lineage>
</organism>
<dbReference type="InterPro" id="IPR021905">
    <property type="entry name" value="DUF3517"/>
</dbReference>